<organism evidence="1 2">
    <name type="scientific">Zizania palustris</name>
    <name type="common">Northern wild rice</name>
    <dbReference type="NCBI Taxonomy" id="103762"/>
    <lineage>
        <taxon>Eukaryota</taxon>
        <taxon>Viridiplantae</taxon>
        <taxon>Streptophyta</taxon>
        <taxon>Embryophyta</taxon>
        <taxon>Tracheophyta</taxon>
        <taxon>Spermatophyta</taxon>
        <taxon>Magnoliopsida</taxon>
        <taxon>Liliopsida</taxon>
        <taxon>Poales</taxon>
        <taxon>Poaceae</taxon>
        <taxon>BOP clade</taxon>
        <taxon>Oryzoideae</taxon>
        <taxon>Oryzeae</taxon>
        <taxon>Zizaniinae</taxon>
        <taxon>Zizania</taxon>
    </lineage>
</organism>
<dbReference type="AlphaFoldDB" id="A0A8J5W6K5"/>
<name>A0A8J5W6K5_ZIZPA</name>
<comment type="caution">
    <text evidence="1">The sequence shown here is derived from an EMBL/GenBank/DDBJ whole genome shotgun (WGS) entry which is preliminary data.</text>
</comment>
<proteinExistence type="predicted"/>
<gene>
    <name evidence="1" type="ORF">GUJ93_ZPchr0007g6055</name>
</gene>
<reference evidence="1" key="1">
    <citation type="journal article" date="2021" name="bioRxiv">
        <title>Whole Genome Assembly and Annotation of Northern Wild Rice, Zizania palustris L., Supports a Whole Genome Duplication in the Zizania Genus.</title>
        <authorList>
            <person name="Haas M."/>
            <person name="Kono T."/>
            <person name="Macchietto M."/>
            <person name="Millas R."/>
            <person name="McGilp L."/>
            <person name="Shao M."/>
            <person name="Duquette J."/>
            <person name="Hirsch C.N."/>
            <person name="Kimball J."/>
        </authorList>
    </citation>
    <scope>NUCLEOTIDE SEQUENCE</scope>
    <source>
        <tissue evidence="1">Fresh leaf tissue</tissue>
    </source>
</reference>
<accession>A0A8J5W6K5</accession>
<dbReference type="EMBL" id="JAAALK010000282">
    <property type="protein sequence ID" value="KAG8081124.1"/>
    <property type="molecule type" value="Genomic_DNA"/>
</dbReference>
<evidence type="ECO:0000313" key="2">
    <source>
        <dbReference type="Proteomes" id="UP000729402"/>
    </source>
</evidence>
<dbReference type="Proteomes" id="UP000729402">
    <property type="component" value="Unassembled WGS sequence"/>
</dbReference>
<keyword evidence="2" id="KW-1185">Reference proteome</keyword>
<evidence type="ECO:0000313" key="1">
    <source>
        <dbReference type="EMBL" id="KAG8081124.1"/>
    </source>
</evidence>
<protein>
    <submittedName>
        <fullName evidence="1">Uncharacterized protein</fullName>
    </submittedName>
</protein>
<reference evidence="1" key="2">
    <citation type="submission" date="2021-02" db="EMBL/GenBank/DDBJ databases">
        <authorList>
            <person name="Kimball J.A."/>
            <person name="Haas M.W."/>
            <person name="Macchietto M."/>
            <person name="Kono T."/>
            <person name="Duquette J."/>
            <person name="Shao M."/>
        </authorList>
    </citation>
    <scope>NUCLEOTIDE SEQUENCE</scope>
    <source>
        <tissue evidence="1">Fresh leaf tissue</tissue>
    </source>
</reference>
<sequence length="83" mass="9302">MSVFEITGTTQARVRTRCQKSGGFSSQLGLHVFRVYLTGVPDAIPVIGAAALSVLLPRKFLRSLIGYNYTMMPFQPTFFWKQT</sequence>